<dbReference type="EMBL" id="BSNI01000002">
    <property type="protein sequence ID" value="GLQ18318.1"/>
    <property type="molecule type" value="Genomic_DNA"/>
</dbReference>
<dbReference type="RefSeq" id="WP_284365170.1">
    <property type="nucleotide sequence ID" value="NZ_BSNI01000002.1"/>
</dbReference>
<dbReference type="InterPro" id="IPR036291">
    <property type="entry name" value="NAD(P)-bd_dom_sf"/>
</dbReference>
<dbReference type="Proteomes" id="UP001161405">
    <property type="component" value="Unassembled WGS sequence"/>
</dbReference>
<dbReference type="PRINTS" id="PR00081">
    <property type="entry name" value="GDHRDH"/>
</dbReference>
<keyword evidence="2" id="KW-1185">Reference proteome</keyword>
<dbReference type="PANTHER" id="PTHR43544:SF12">
    <property type="entry name" value="NAD(P)-BINDING ROSSMANN-FOLD SUPERFAMILY PROTEIN"/>
    <property type="match status" value="1"/>
</dbReference>
<sequence length="233" mass="25415">MNGFEKNFHALVVGANGGIGTAICDQLSEMENCISVVNLDRRAYPEFDLRDEQSIAKVTDGFRAKGMLFDLVFDATGALEIEGERPEKSIRELDPLTMAAHFSINAIGPALLIKHLSQIQPRSGRTIFATLGARVGSIEDNQLGGWISYRAAKAAQNQIIKTAAIELSRQNPSSICVSLHPGTVDTKLTRKYATSYRKLSPSEAAEKLLRVLGELSPEESGFQYDYAGIKLPS</sequence>
<dbReference type="SUPFAM" id="SSF51735">
    <property type="entry name" value="NAD(P)-binding Rossmann-fold domains"/>
    <property type="match status" value="1"/>
</dbReference>
<proteinExistence type="predicted"/>
<comment type="caution">
    <text evidence="1">The sequence shown here is derived from an EMBL/GenBank/DDBJ whole genome shotgun (WGS) entry which is preliminary data.</text>
</comment>
<evidence type="ECO:0000313" key="2">
    <source>
        <dbReference type="Proteomes" id="UP001161405"/>
    </source>
</evidence>
<evidence type="ECO:0000313" key="1">
    <source>
        <dbReference type="EMBL" id="GLQ18318.1"/>
    </source>
</evidence>
<reference evidence="1" key="1">
    <citation type="journal article" date="2014" name="Int. J. Syst. Evol. Microbiol.">
        <title>Complete genome of a new Firmicutes species belonging to the dominant human colonic microbiota ('Ruminococcus bicirculans') reveals two chromosomes and a selective capacity to utilize plant glucans.</title>
        <authorList>
            <consortium name="NISC Comparative Sequencing Program"/>
            <person name="Wegmann U."/>
            <person name="Louis P."/>
            <person name="Goesmann A."/>
            <person name="Henrissat B."/>
            <person name="Duncan S.H."/>
            <person name="Flint H.J."/>
        </authorList>
    </citation>
    <scope>NUCLEOTIDE SEQUENCE</scope>
    <source>
        <strain evidence="1">NBRC 107169</strain>
    </source>
</reference>
<gene>
    <name evidence="1" type="primary">csgA</name>
    <name evidence="1" type="ORF">GCM10007879_25670</name>
</gene>
<dbReference type="PANTHER" id="PTHR43544">
    <property type="entry name" value="SHORT-CHAIN DEHYDROGENASE/REDUCTASE"/>
    <property type="match status" value="1"/>
</dbReference>
<dbReference type="Pfam" id="PF00106">
    <property type="entry name" value="adh_short"/>
    <property type="match status" value="1"/>
</dbReference>
<dbReference type="InterPro" id="IPR002347">
    <property type="entry name" value="SDR_fam"/>
</dbReference>
<accession>A0ABQ5USQ9</accession>
<organism evidence="1 2">
    <name type="scientific">Maritalea porphyrae</name>
    <dbReference type="NCBI Taxonomy" id="880732"/>
    <lineage>
        <taxon>Bacteria</taxon>
        <taxon>Pseudomonadati</taxon>
        <taxon>Pseudomonadota</taxon>
        <taxon>Alphaproteobacteria</taxon>
        <taxon>Hyphomicrobiales</taxon>
        <taxon>Devosiaceae</taxon>
        <taxon>Maritalea</taxon>
    </lineage>
</organism>
<reference evidence="1" key="2">
    <citation type="submission" date="2023-01" db="EMBL/GenBank/DDBJ databases">
        <title>Draft genome sequence of Maritalea porphyrae strain NBRC 107169.</title>
        <authorList>
            <person name="Sun Q."/>
            <person name="Mori K."/>
        </authorList>
    </citation>
    <scope>NUCLEOTIDE SEQUENCE</scope>
    <source>
        <strain evidence="1">NBRC 107169</strain>
    </source>
</reference>
<name>A0ABQ5USQ9_9HYPH</name>
<protein>
    <submittedName>
        <fullName evidence="1">SDR family oxidoreductase</fullName>
    </submittedName>
</protein>
<dbReference type="InterPro" id="IPR051468">
    <property type="entry name" value="Fungal_SecMetab_SDRs"/>
</dbReference>
<dbReference type="Gene3D" id="3.40.50.720">
    <property type="entry name" value="NAD(P)-binding Rossmann-like Domain"/>
    <property type="match status" value="1"/>
</dbReference>